<evidence type="ECO:0000313" key="3">
    <source>
        <dbReference type="Proteomes" id="UP000053051"/>
    </source>
</evidence>
<dbReference type="SUPFAM" id="SSF51735">
    <property type="entry name" value="NAD(P)-binding Rossmann-fold domains"/>
    <property type="match status" value="1"/>
</dbReference>
<organism evidence="2 3">
    <name type="scientific">Richelia intracellularis HH01</name>
    <dbReference type="NCBI Taxonomy" id="1165094"/>
    <lineage>
        <taxon>Bacteria</taxon>
        <taxon>Bacillati</taxon>
        <taxon>Cyanobacteriota</taxon>
        <taxon>Cyanophyceae</taxon>
        <taxon>Nostocales</taxon>
        <taxon>Nostocaceae</taxon>
        <taxon>Richelia</taxon>
    </lineage>
</organism>
<dbReference type="AlphaFoldDB" id="M1X4K9"/>
<dbReference type="Gene3D" id="3.40.50.720">
    <property type="entry name" value="NAD(P)-binding Rossmann-like Domain"/>
    <property type="match status" value="1"/>
</dbReference>
<dbReference type="PANTHER" id="PTHR11092:SF0">
    <property type="entry name" value="EPIMERASE FAMILY PROTEIN SDR39U1"/>
    <property type="match status" value="1"/>
</dbReference>
<name>M1X4K9_9NOST</name>
<dbReference type="GO" id="GO:0051301">
    <property type="term" value="P:cell division"/>
    <property type="evidence" value="ECO:0007669"/>
    <property type="project" value="UniProtKB-KW"/>
</dbReference>
<dbReference type="PANTHER" id="PTHR11092">
    <property type="entry name" value="SUGAR NUCLEOTIDE EPIMERASE RELATED"/>
    <property type="match status" value="1"/>
</dbReference>
<reference evidence="2 3" key="1">
    <citation type="submission" date="2012-05" db="EMBL/GenBank/DDBJ databases">
        <authorList>
            <person name="Hilton J."/>
        </authorList>
    </citation>
    <scope>NUCLEOTIDE SEQUENCE [LARGE SCALE GENOMIC DNA]</scope>
    <source>
        <strain evidence="2 3">HH01</strain>
    </source>
</reference>
<evidence type="ECO:0000313" key="2">
    <source>
        <dbReference type="EMBL" id="CCH66326.1"/>
    </source>
</evidence>
<dbReference type="EMBL" id="CAIY01000009">
    <property type="protein sequence ID" value="CCH66326.1"/>
    <property type="molecule type" value="Genomic_DNA"/>
</dbReference>
<sequence length="122" mass="13453">MIAPFRMFIGGPIGSGNQWFSWIHIDDLVYLIIQALTNSDMSGIYNATAPNPVRMSELSQTISQVLNRPSWLPIPGFAIKAILGDGAIVVLEGQQVISQQTLDIGFKYQYPDLRTALANICK</sequence>
<protein>
    <submittedName>
        <fullName evidence="2">Cell division inhibitor</fullName>
    </submittedName>
</protein>
<accession>M1X4K9</accession>
<keyword evidence="2" id="KW-0132">Cell division</keyword>
<dbReference type="InterPro" id="IPR036291">
    <property type="entry name" value="NAD(P)-bd_dom_sf"/>
</dbReference>
<feature type="domain" description="DUF1731" evidence="1">
    <location>
        <begin position="74"/>
        <end position="120"/>
    </location>
</feature>
<comment type="caution">
    <text evidence="2">The sequence shown here is derived from an EMBL/GenBank/DDBJ whole genome shotgun (WGS) entry which is preliminary data.</text>
</comment>
<proteinExistence type="predicted"/>
<dbReference type="Proteomes" id="UP000053051">
    <property type="component" value="Unassembled WGS sequence"/>
</dbReference>
<reference evidence="3" key="2">
    <citation type="submission" date="2016-01" db="EMBL/GenBank/DDBJ databases">
        <title>Diatom-associated endosymboitic cyanobacterium lacks core nitrogen metabolism enzymes.</title>
        <authorList>
            <person name="Hilton J.A."/>
            <person name="Foster R.A."/>
            <person name="Tripp H.J."/>
            <person name="Carter B.J."/>
            <person name="Zehr J.P."/>
            <person name="Villareal T.A."/>
        </authorList>
    </citation>
    <scope>NUCLEOTIDE SEQUENCE [LARGE SCALE GENOMIC DNA]</scope>
    <source>
        <strain evidence="3">HH01</strain>
    </source>
</reference>
<keyword evidence="2" id="KW-0131">Cell cycle</keyword>
<evidence type="ECO:0000259" key="1">
    <source>
        <dbReference type="Pfam" id="PF08338"/>
    </source>
</evidence>
<keyword evidence="3" id="KW-1185">Reference proteome</keyword>
<gene>
    <name evidence="2" type="ORF">RINTHH_1710</name>
</gene>
<dbReference type="STRING" id="1165094.RINTHH_1710"/>
<dbReference type="InterPro" id="IPR013549">
    <property type="entry name" value="DUF1731"/>
</dbReference>
<dbReference type="Pfam" id="PF08338">
    <property type="entry name" value="DUF1731"/>
    <property type="match status" value="1"/>
</dbReference>